<reference evidence="1 2" key="1">
    <citation type="submission" date="2019-02" db="EMBL/GenBank/DDBJ databases">
        <title>Deep-cultivation of Planctomycetes and their phenomic and genomic characterization uncovers novel biology.</title>
        <authorList>
            <person name="Wiegand S."/>
            <person name="Jogler M."/>
            <person name="Boedeker C."/>
            <person name="Pinto D."/>
            <person name="Vollmers J."/>
            <person name="Rivas-Marin E."/>
            <person name="Kohn T."/>
            <person name="Peeters S.H."/>
            <person name="Heuer A."/>
            <person name="Rast P."/>
            <person name="Oberbeckmann S."/>
            <person name="Bunk B."/>
            <person name="Jeske O."/>
            <person name="Meyerdierks A."/>
            <person name="Storesund J.E."/>
            <person name="Kallscheuer N."/>
            <person name="Luecker S."/>
            <person name="Lage O.M."/>
            <person name="Pohl T."/>
            <person name="Merkel B.J."/>
            <person name="Hornburger P."/>
            <person name="Mueller R.-W."/>
            <person name="Bruemmer F."/>
            <person name="Labrenz M."/>
            <person name="Spormann A.M."/>
            <person name="Op Den Camp H."/>
            <person name="Overmann J."/>
            <person name="Amann R."/>
            <person name="Jetten M.S.M."/>
            <person name="Mascher T."/>
            <person name="Medema M.H."/>
            <person name="Devos D.P."/>
            <person name="Kaster A.-K."/>
            <person name="Ovreas L."/>
            <person name="Rohde M."/>
            <person name="Galperin M.Y."/>
            <person name="Jogler C."/>
        </authorList>
    </citation>
    <scope>NUCLEOTIDE SEQUENCE [LARGE SCALE GENOMIC DNA]</scope>
    <source>
        <strain evidence="1 2">Poly51</strain>
    </source>
</reference>
<dbReference type="RefSeq" id="WP_186775675.1">
    <property type="nucleotide sequence ID" value="NZ_SJPW01000005.1"/>
</dbReference>
<comment type="caution">
    <text evidence="1">The sequence shown here is derived from an EMBL/GenBank/DDBJ whole genome shotgun (WGS) entry which is preliminary data.</text>
</comment>
<dbReference type="SUPFAM" id="SSF52799">
    <property type="entry name" value="(Phosphotyrosine protein) phosphatases II"/>
    <property type="match status" value="1"/>
</dbReference>
<evidence type="ECO:0000313" key="2">
    <source>
        <dbReference type="Proteomes" id="UP000318288"/>
    </source>
</evidence>
<dbReference type="EMBL" id="SJPW01000005">
    <property type="protein sequence ID" value="TWU50732.1"/>
    <property type="molecule type" value="Genomic_DNA"/>
</dbReference>
<evidence type="ECO:0000313" key="1">
    <source>
        <dbReference type="EMBL" id="TWU50732.1"/>
    </source>
</evidence>
<dbReference type="InterPro" id="IPR029021">
    <property type="entry name" value="Prot-tyrosine_phosphatase-like"/>
</dbReference>
<gene>
    <name evidence="1" type="ORF">Poly51_40250</name>
</gene>
<organism evidence="1 2">
    <name type="scientific">Rubripirellula tenax</name>
    <dbReference type="NCBI Taxonomy" id="2528015"/>
    <lineage>
        <taxon>Bacteria</taxon>
        <taxon>Pseudomonadati</taxon>
        <taxon>Planctomycetota</taxon>
        <taxon>Planctomycetia</taxon>
        <taxon>Pirellulales</taxon>
        <taxon>Pirellulaceae</taxon>
        <taxon>Rubripirellula</taxon>
    </lineage>
</organism>
<name>A0A5C6ENV2_9BACT</name>
<proteinExistence type="predicted"/>
<accession>A0A5C6ENV2</accession>
<dbReference type="Proteomes" id="UP000318288">
    <property type="component" value="Unassembled WGS sequence"/>
</dbReference>
<protein>
    <submittedName>
        <fullName evidence="1">Dual specificity phosphatase, catalytic domain</fullName>
    </submittedName>
</protein>
<dbReference type="AlphaFoldDB" id="A0A5C6ENV2"/>
<keyword evidence="2" id="KW-1185">Reference proteome</keyword>
<dbReference type="Gene3D" id="3.90.190.10">
    <property type="entry name" value="Protein tyrosine phosphatase superfamily"/>
    <property type="match status" value="1"/>
</dbReference>
<sequence>MHELHPNLLWLGHAFDVREPRPLFDAGITAVVDVAFEEPPAQLPRQLLYLRFPLNDGGGNEPSVLRFAVQSLVDLLHSETRTIVACSAGMSRSPTIAAYALACHLDITPEVALERIAAIKSLEIKGQLWSDVAGVFPSVRRPTWFLR</sequence>